<accession>A0AA88A9V8</accession>
<organism evidence="1 2">
    <name type="scientific">Ficus carica</name>
    <name type="common">Common fig</name>
    <dbReference type="NCBI Taxonomy" id="3494"/>
    <lineage>
        <taxon>Eukaryota</taxon>
        <taxon>Viridiplantae</taxon>
        <taxon>Streptophyta</taxon>
        <taxon>Embryophyta</taxon>
        <taxon>Tracheophyta</taxon>
        <taxon>Spermatophyta</taxon>
        <taxon>Magnoliopsida</taxon>
        <taxon>eudicotyledons</taxon>
        <taxon>Gunneridae</taxon>
        <taxon>Pentapetalae</taxon>
        <taxon>rosids</taxon>
        <taxon>fabids</taxon>
        <taxon>Rosales</taxon>
        <taxon>Moraceae</taxon>
        <taxon>Ficeae</taxon>
        <taxon>Ficus</taxon>
    </lineage>
</organism>
<dbReference type="EMBL" id="BTGU01000024">
    <property type="protein sequence ID" value="GMN46852.1"/>
    <property type="molecule type" value="Genomic_DNA"/>
</dbReference>
<dbReference type="Proteomes" id="UP001187192">
    <property type="component" value="Unassembled WGS sequence"/>
</dbReference>
<evidence type="ECO:0000313" key="1">
    <source>
        <dbReference type="EMBL" id="GMN46852.1"/>
    </source>
</evidence>
<protein>
    <submittedName>
        <fullName evidence="1">Uncharacterized protein</fullName>
    </submittedName>
</protein>
<keyword evidence="2" id="KW-1185">Reference proteome</keyword>
<reference evidence="1" key="1">
    <citation type="submission" date="2023-07" db="EMBL/GenBank/DDBJ databases">
        <title>draft genome sequence of fig (Ficus carica).</title>
        <authorList>
            <person name="Takahashi T."/>
            <person name="Nishimura K."/>
        </authorList>
    </citation>
    <scope>NUCLEOTIDE SEQUENCE</scope>
</reference>
<sequence length="127" mass="13275">MEGWWGGEVSVVGVGKEGGIGLVAIWGGGGGKRSGRGERGSVAGVWKGGRIGSTPMRGEAGQIWLGGRGSVTGVGGEVTGIENGVGGDGIVFRFVRVEKEKEAQCFGFRRSSSRLLISYSLFFFFSR</sequence>
<proteinExistence type="predicted"/>
<comment type="caution">
    <text evidence="1">The sequence shown here is derived from an EMBL/GenBank/DDBJ whole genome shotgun (WGS) entry which is preliminary data.</text>
</comment>
<gene>
    <name evidence="1" type="ORF">TIFTF001_016047</name>
</gene>
<name>A0AA88A9V8_FICCA</name>
<evidence type="ECO:0000313" key="2">
    <source>
        <dbReference type="Proteomes" id="UP001187192"/>
    </source>
</evidence>
<dbReference type="AlphaFoldDB" id="A0AA88A9V8"/>